<keyword evidence="3" id="KW-1185">Reference proteome</keyword>
<dbReference type="Gene3D" id="3.40.50.2000">
    <property type="entry name" value="Glycogen Phosphorylase B"/>
    <property type="match status" value="2"/>
</dbReference>
<dbReference type="STRING" id="177413.SAMN05660859_4193"/>
<keyword evidence="2" id="KW-0808">Transferase</keyword>
<protein>
    <submittedName>
        <fullName evidence="2">Glycosyltransferase involved in cell wall bisynthesis</fullName>
    </submittedName>
</protein>
<feature type="domain" description="Glycosyl transferase family 1" evidence="1">
    <location>
        <begin position="224"/>
        <end position="366"/>
    </location>
</feature>
<dbReference type="Pfam" id="PF00534">
    <property type="entry name" value="Glycos_transf_1"/>
    <property type="match status" value="1"/>
</dbReference>
<evidence type="ECO:0000313" key="3">
    <source>
        <dbReference type="Proteomes" id="UP000198889"/>
    </source>
</evidence>
<dbReference type="RefSeq" id="WP_244517971.1">
    <property type="nucleotide sequence ID" value="NZ_FMTP01000009.1"/>
</dbReference>
<evidence type="ECO:0000313" key="2">
    <source>
        <dbReference type="EMBL" id="SCW94923.1"/>
    </source>
</evidence>
<dbReference type="GO" id="GO:0016757">
    <property type="term" value="F:glycosyltransferase activity"/>
    <property type="evidence" value="ECO:0007669"/>
    <property type="project" value="InterPro"/>
</dbReference>
<evidence type="ECO:0000259" key="1">
    <source>
        <dbReference type="Pfam" id="PF00534"/>
    </source>
</evidence>
<sequence>MPHVPEPQSFSSNSGTASRRPVILATIGNYLPGFRAGGPIRSLAHLVDHLSDEFDFRILSTDRDLGDACAYPGVEPDCWVSVGPALVRYISPAHQGPGAITRLIAQTPHDVLYLNSFFSPRFSIVPLLARRFGRIPRRPTVLAPRGEFSAGALALKAFKKRGYLAAGRAAGLFRDLCWQASSDFEARDIAAVIGPQAEVRVACDLPVERVEPPPPHLARRPGAPLRIVFLSRISPKKNLDYALRVLAQVRAPARFTICGPDEDVNHARLCRTLAKDLGPHIEIDWIGPLPPERIAETFAAHDLFFFPTRGENYGHVIAESLAAGTPVLIADTTPWRGLAAAGVGDDLPLRDPAAFAARIEAMAAEPAEAALARRARAAAFVRQGPRQQADILANRKLFRAALVGRQTGGISRVGEVDRA</sequence>
<dbReference type="SUPFAM" id="SSF53756">
    <property type="entry name" value="UDP-Glycosyltransferase/glycogen phosphorylase"/>
    <property type="match status" value="1"/>
</dbReference>
<dbReference type="PANTHER" id="PTHR12526">
    <property type="entry name" value="GLYCOSYLTRANSFERASE"/>
    <property type="match status" value="1"/>
</dbReference>
<dbReference type="InterPro" id="IPR001296">
    <property type="entry name" value="Glyco_trans_1"/>
</dbReference>
<dbReference type="PANTHER" id="PTHR12526:SF635">
    <property type="entry name" value="GLYCOSYL TRANSFERASE GROUP 1"/>
    <property type="match status" value="1"/>
</dbReference>
<dbReference type="Proteomes" id="UP000198889">
    <property type="component" value="Unassembled WGS sequence"/>
</dbReference>
<name>A0A1G4UMN1_9HYPH</name>
<dbReference type="EMBL" id="FMTP01000009">
    <property type="protein sequence ID" value="SCW94923.1"/>
    <property type="molecule type" value="Genomic_DNA"/>
</dbReference>
<reference evidence="3" key="1">
    <citation type="submission" date="2016-10" db="EMBL/GenBank/DDBJ databases">
        <authorList>
            <person name="Varghese N."/>
            <person name="Submissions S."/>
        </authorList>
    </citation>
    <scope>NUCLEOTIDE SEQUENCE [LARGE SCALE GENOMIC DNA]</scope>
    <source>
        <strain evidence="3">CGMCC 1.1761</strain>
    </source>
</reference>
<gene>
    <name evidence="2" type="ORF">SAMN05660859_4193</name>
</gene>
<accession>A0A1G4UMN1</accession>
<organism evidence="2 3">
    <name type="scientific">Ancylobacter rudongensis</name>
    <dbReference type="NCBI Taxonomy" id="177413"/>
    <lineage>
        <taxon>Bacteria</taxon>
        <taxon>Pseudomonadati</taxon>
        <taxon>Pseudomonadota</taxon>
        <taxon>Alphaproteobacteria</taxon>
        <taxon>Hyphomicrobiales</taxon>
        <taxon>Xanthobacteraceae</taxon>
        <taxon>Ancylobacter</taxon>
    </lineage>
</organism>
<dbReference type="AlphaFoldDB" id="A0A1G4UMN1"/>
<proteinExistence type="predicted"/>